<evidence type="ECO:0000313" key="2">
    <source>
        <dbReference type="Proteomes" id="UP000053237"/>
    </source>
</evidence>
<reference evidence="1 2" key="1">
    <citation type="submission" date="2012-05" db="EMBL/GenBank/DDBJ databases">
        <title>Recombination and specialization in a pathogen metapopulation.</title>
        <authorList>
            <person name="Gardiner A."/>
            <person name="Kemen E."/>
            <person name="Schultz-Larsen T."/>
            <person name="MacLean D."/>
            <person name="Van Oosterhout C."/>
            <person name="Jones J.D.G."/>
        </authorList>
    </citation>
    <scope>NUCLEOTIDE SEQUENCE [LARGE SCALE GENOMIC DNA]</scope>
    <source>
        <strain evidence="1 2">Ac Nc2</strain>
    </source>
</reference>
<keyword evidence="2" id="KW-1185">Reference proteome</keyword>
<accession>A0A024G055</accession>
<dbReference type="InParanoid" id="A0A024G055"/>
<sequence>MILPGAGYVIQIPLSDTCTETAYLVQPASHAGRVVTGVILVHSAEENIFCHSAITFADKLAEQAYKVIIVRMKISDQDVEDCRNREKMGRVAEWFRVSHDIQRLAAIGFEEGADAVFDLNDVCDQFDCFVAISPIGLRSATTWTPKLPTLIVVGEKSSFCHTAQFESICKLNEKTKEDDGLNDAEKALVLLRVMKNQTRDFAFSDITNEDAVTQCYAYLLGWLTQHLHRFTVAACTSDTDPWWPQGRNGPFLNVGLTRWRTLRSSWLIETQQRSSLRYSLPRHEILSELYNVQRTFDLPHPTRLSDVVMLLTEVWEYQK</sequence>
<dbReference type="AlphaFoldDB" id="A0A024G055"/>
<dbReference type="EMBL" id="CAIX01000003">
    <property type="protein sequence ID" value="CCI39700.1"/>
    <property type="molecule type" value="Genomic_DNA"/>
</dbReference>
<dbReference type="Gene3D" id="3.40.50.1820">
    <property type="entry name" value="alpha/beta hydrolase"/>
    <property type="match status" value="1"/>
</dbReference>
<evidence type="ECO:0000313" key="1">
    <source>
        <dbReference type="EMBL" id="CCI39700.1"/>
    </source>
</evidence>
<dbReference type="Proteomes" id="UP000053237">
    <property type="component" value="Unassembled WGS sequence"/>
</dbReference>
<name>A0A024G055_9STRA</name>
<dbReference type="SUPFAM" id="SSF53474">
    <property type="entry name" value="alpha/beta-Hydrolases"/>
    <property type="match status" value="1"/>
</dbReference>
<comment type="caution">
    <text evidence="1">The sequence shown here is derived from an EMBL/GenBank/DDBJ whole genome shotgun (WGS) entry which is preliminary data.</text>
</comment>
<dbReference type="OrthoDB" id="70638at2759"/>
<dbReference type="InterPro" id="IPR029058">
    <property type="entry name" value="AB_hydrolase_fold"/>
</dbReference>
<evidence type="ECO:0008006" key="3">
    <source>
        <dbReference type="Google" id="ProtNLM"/>
    </source>
</evidence>
<gene>
    <name evidence="1" type="ORF">BN9_004830</name>
</gene>
<proteinExistence type="predicted"/>
<organism evidence="1 2">
    <name type="scientific">Albugo candida</name>
    <dbReference type="NCBI Taxonomy" id="65357"/>
    <lineage>
        <taxon>Eukaryota</taxon>
        <taxon>Sar</taxon>
        <taxon>Stramenopiles</taxon>
        <taxon>Oomycota</taxon>
        <taxon>Peronosporomycetes</taxon>
        <taxon>Albuginales</taxon>
        <taxon>Albuginaceae</taxon>
        <taxon>Albugo</taxon>
    </lineage>
</organism>
<protein>
    <recommendedName>
        <fullName evidence="3">Dienelactone hydrolase domain-containing protein</fullName>
    </recommendedName>
</protein>